<proteinExistence type="predicted"/>
<keyword evidence="1" id="KW-1133">Transmembrane helix</keyword>
<gene>
    <name evidence="2" type="ORF">SAMN06296052_11275</name>
</gene>
<feature type="transmembrane region" description="Helical" evidence="1">
    <location>
        <begin position="43"/>
        <end position="62"/>
    </location>
</feature>
<dbReference type="OrthoDB" id="9786064at2"/>
<dbReference type="EMBL" id="FZOQ01000012">
    <property type="protein sequence ID" value="SNS73868.1"/>
    <property type="molecule type" value="Genomic_DNA"/>
</dbReference>
<keyword evidence="3" id="KW-1185">Reference proteome</keyword>
<accession>A0A239GYJ2</accession>
<feature type="transmembrane region" description="Helical" evidence="1">
    <location>
        <begin position="107"/>
        <end position="126"/>
    </location>
</feature>
<organism evidence="2 3">
    <name type="scientific">Pontibacter ummariensis</name>
    <dbReference type="NCBI Taxonomy" id="1610492"/>
    <lineage>
        <taxon>Bacteria</taxon>
        <taxon>Pseudomonadati</taxon>
        <taxon>Bacteroidota</taxon>
        <taxon>Cytophagia</taxon>
        <taxon>Cytophagales</taxon>
        <taxon>Hymenobacteraceae</taxon>
        <taxon>Pontibacter</taxon>
    </lineage>
</organism>
<dbReference type="Proteomes" id="UP000198432">
    <property type="component" value="Unassembled WGS sequence"/>
</dbReference>
<protein>
    <recommendedName>
        <fullName evidence="4">PAP2 superfamily protein</fullName>
    </recommendedName>
</protein>
<feature type="transmembrane region" description="Helical" evidence="1">
    <location>
        <begin position="12"/>
        <end position="31"/>
    </location>
</feature>
<feature type="transmembrane region" description="Helical" evidence="1">
    <location>
        <begin position="187"/>
        <end position="205"/>
    </location>
</feature>
<sequence length="206" mass="22627">MNHSLARLLSVVFHPLLLPTYLFALVLYYMPVSMLTLPLRVRWIVLAMIFFTTFVIPGLGAYTMVRTGQLDSLTMERREQRGLPLLFTGVCYLATTYLLYRESAFDALFYFIMGVIAASVFLTYLISFFWKVSAHSVGMGGGLGLLLVLNRLAPEAMLVGPIVLAVLFTGAVLSARLALHAHTPPQVYAGFGSGLLLSLVAAYVAL</sequence>
<dbReference type="AlphaFoldDB" id="A0A239GYJ2"/>
<name>A0A239GYJ2_9BACT</name>
<evidence type="ECO:0000256" key="1">
    <source>
        <dbReference type="SAM" id="Phobius"/>
    </source>
</evidence>
<feature type="transmembrane region" description="Helical" evidence="1">
    <location>
        <begin position="82"/>
        <end position="100"/>
    </location>
</feature>
<evidence type="ECO:0000313" key="2">
    <source>
        <dbReference type="EMBL" id="SNS73868.1"/>
    </source>
</evidence>
<evidence type="ECO:0000313" key="3">
    <source>
        <dbReference type="Proteomes" id="UP000198432"/>
    </source>
</evidence>
<keyword evidence="1" id="KW-0812">Transmembrane</keyword>
<feature type="transmembrane region" description="Helical" evidence="1">
    <location>
        <begin position="156"/>
        <end position="175"/>
    </location>
</feature>
<reference evidence="3" key="1">
    <citation type="submission" date="2017-06" db="EMBL/GenBank/DDBJ databases">
        <authorList>
            <person name="Varghese N."/>
            <person name="Submissions S."/>
        </authorList>
    </citation>
    <scope>NUCLEOTIDE SEQUENCE [LARGE SCALE GENOMIC DNA]</scope>
    <source>
        <strain evidence="3">NKM1</strain>
    </source>
</reference>
<evidence type="ECO:0008006" key="4">
    <source>
        <dbReference type="Google" id="ProtNLM"/>
    </source>
</evidence>
<keyword evidence="1" id="KW-0472">Membrane</keyword>